<accession>A0A9P7R9C5</accession>
<sequence>MAVAEHTTPYRGHTRHIRKKQERLRGKTGGKVQVPRY</sequence>
<evidence type="ECO:0000256" key="1">
    <source>
        <dbReference type="SAM" id="MobiDB-lite"/>
    </source>
</evidence>
<reference evidence="2" key="1">
    <citation type="submission" date="2021-05" db="EMBL/GenBank/DDBJ databases">
        <title>Comparative genomics of three Colletotrichum scovillei strains and genetic complementation revealed genes involved fungal growth and virulence on chili pepper.</title>
        <authorList>
            <person name="Hsieh D.-K."/>
            <person name="Chuang S.-C."/>
            <person name="Chen C.-Y."/>
            <person name="Chao Y.-T."/>
            <person name="Lu M.-Y.J."/>
            <person name="Lee M.-H."/>
            <person name="Shih M.-C."/>
        </authorList>
    </citation>
    <scope>NUCLEOTIDE SEQUENCE</scope>
    <source>
        <strain evidence="2">Coll-153</strain>
    </source>
</reference>
<feature type="region of interest" description="Disordered" evidence="1">
    <location>
        <begin position="1"/>
        <end position="37"/>
    </location>
</feature>
<evidence type="ECO:0000313" key="2">
    <source>
        <dbReference type="EMBL" id="KAG7053297.1"/>
    </source>
</evidence>
<gene>
    <name evidence="2" type="ORF">JMJ77_000387</name>
</gene>
<proteinExistence type="predicted"/>
<evidence type="ECO:0000313" key="3">
    <source>
        <dbReference type="Proteomes" id="UP000699042"/>
    </source>
</evidence>
<dbReference type="Proteomes" id="UP000699042">
    <property type="component" value="Unassembled WGS sequence"/>
</dbReference>
<keyword evidence="3" id="KW-1185">Reference proteome</keyword>
<dbReference type="EMBL" id="JAESDN010000003">
    <property type="protein sequence ID" value="KAG7053297.1"/>
    <property type="molecule type" value="Genomic_DNA"/>
</dbReference>
<protein>
    <submittedName>
        <fullName evidence="2">Uncharacterized protein</fullName>
    </submittedName>
</protein>
<comment type="caution">
    <text evidence="2">The sequence shown here is derived from an EMBL/GenBank/DDBJ whole genome shotgun (WGS) entry which is preliminary data.</text>
</comment>
<dbReference type="AlphaFoldDB" id="A0A9P7R9C5"/>
<feature type="compositionally biased region" description="Basic residues" evidence="1">
    <location>
        <begin position="12"/>
        <end position="28"/>
    </location>
</feature>
<organism evidence="2 3">
    <name type="scientific">Colletotrichum scovillei</name>
    <dbReference type="NCBI Taxonomy" id="1209932"/>
    <lineage>
        <taxon>Eukaryota</taxon>
        <taxon>Fungi</taxon>
        <taxon>Dikarya</taxon>
        <taxon>Ascomycota</taxon>
        <taxon>Pezizomycotina</taxon>
        <taxon>Sordariomycetes</taxon>
        <taxon>Hypocreomycetidae</taxon>
        <taxon>Glomerellales</taxon>
        <taxon>Glomerellaceae</taxon>
        <taxon>Colletotrichum</taxon>
        <taxon>Colletotrichum acutatum species complex</taxon>
    </lineage>
</organism>
<name>A0A9P7R9C5_9PEZI</name>